<dbReference type="Gene3D" id="2.60.120.920">
    <property type="match status" value="1"/>
</dbReference>
<protein>
    <submittedName>
        <fullName evidence="2">Uncharacterized protein</fullName>
    </submittedName>
</protein>
<evidence type="ECO:0000313" key="1">
    <source>
        <dbReference type="Proteomes" id="UP000887572"/>
    </source>
</evidence>
<proteinExistence type="predicted"/>
<reference evidence="2" key="1">
    <citation type="submission" date="2022-11" db="UniProtKB">
        <authorList>
            <consortium name="WormBaseParasite"/>
        </authorList>
    </citation>
    <scope>IDENTIFICATION</scope>
</reference>
<dbReference type="WBParaSite" id="Gr19_v10_g2286.t1">
    <property type="protein sequence ID" value="Gr19_v10_g2286.t1"/>
    <property type="gene ID" value="Gr19_v10_g2286"/>
</dbReference>
<name>A0A914HKY8_GLORO</name>
<sequence length="133" mass="15087">MCYDADPKSVTPLTILNYIHIHTVRNCNSGLSIGKTKEAEDLNARASLIWCGTKLTKRTNKRQLFLLLDSRGFYTKNGRRLDTTNLFVPDSVDDLFPCVMLTPGATKLKPGLNFKFNIAEEIIKKFFKPKMDS</sequence>
<accession>A0A914HKY8</accession>
<evidence type="ECO:0000313" key="2">
    <source>
        <dbReference type="WBParaSite" id="Gr19_v10_g2286.t1"/>
    </source>
</evidence>
<dbReference type="Proteomes" id="UP000887572">
    <property type="component" value="Unplaced"/>
</dbReference>
<dbReference type="AlphaFoldDB" id="A0A914HKY8"/>
<dbReference type="InterPro" id="IPR043136">
    <property type="entry name" value="B30.2/SPRY_sf"/>
</dbReference>
<organism evidence="1 2">
    <name type="scientific">Globodera rostochiensis</name>
    <name type="common">Golden nematode worm</name>
    <name type="synonym">Heterodera rostochiensis</name>
    <dbReference type="NCBI Taxonomy" id="31243"/>
    <lineage>
        <taxon>Eukaryota</taxon>
        <taxon>Metazoa</taxon>
        <taxon>Ecdysozoa</taxon>
        <taxon>Nematoda</taxon>
        <taxon>Chromadorea</taxon>
        <taxon>Rhabditida</taxon>
        <taxon>Tylenchina</taxon>
        <taxon>Tylenchomorpha</taxon>
        <taxon>Tylenchoidea</taxon>
        <taxon>Heteroderidae</taxon>
        <taxon>Heteroderinae</taxon>
        <taxon>Globodera</taxon>
    </lineage>
</organism>
<keyword evidence="1" id="KW-1185">Reference proteome</keyword>